<dbReference type="EMBL" id="CP035491">
    <property type="protein sequence ID" value="QAY72592.1"/>
    <property type="molecule type" value="Genomic_DNA"/>
</dbReference>
<dbReference type="AlphaFoldDB" id="A0A4P6F9K9"/>
<feature type="compositionally biased region" description="Acidic residues" evidence="1">
    <location>
        <begin position="59"/>
        <end position="68"/>
    </location>
</feature>
<accession>A0A4P6F9K9</accession>
<keyword evidence="3" id="KW-1185">Reference proteome</keyword>
<sequence>MAEAGFRLSRGATFATIASILAMVASNLDKIISFIHRLAARVTLTPKNAHLARSYWPEPTEEGAEEQTLESPPPPEPQPADRQQRNELNNRGPARTEYPGSTPGVFVVPGF</sequence>
<organism evidence="2 3">
    <name type="scientific">Agromyces protaetiae</name>
    <dbReference type="NCBI Taxonomy" id="2509455"/>
    <lineage>
        <taxon>Bacteria</taxon>
        <taxon>Bacillati</taxon>
        <taxon>Actinomycetota</taxon>
        <taxon>Actinomycetes</taxon>
        <taxon>Micrococcales</taxon>
        <taxon>Microbacteriaceae</taxon>
        <taxon>Agromyces</taxon>
    </lineage>
</organism>
<dbReference type="RefSeq" id="WP_129188969.1">
    <property type="nucleotide sequence ID" value="NZ_CP035491.1"/>
</dbReference>
<evidence type="ECO:0000313" key="2">
    <source>
        <dbReference type="EMBL" id="QAY72592.1"/>
    </source>
</evidence>
<evidence type="ECO:0000256" key="1">
    <source>
        <dbReference type="SAM" id="MobiDB-lite"/>
    </source>
</evidence>
<proteinExistence type="predicted"/>
<protein>
    <submittedName>
        <fullName evidence="2">Uncharacterized protein</fullName>
    </submittedName>
</protein>
<dbReference type="OrthoDB" id="3837969at2"/>
<name>A0A4P6F9K9_9MICO</name>
<evidence type="ECO:0000313" key="3">
    <source>
        <dbReference type="Proteomes" id="UP000291259"/>
    </source>
</evidence>
<dbReference type="Proteomes" id="UP000291259">
    <property type="component" value="Chromosome"/>
</dbReference>
<dbReference type="KEGG" id="agf:ET445_03760"/>
<feature type="region of interest" description="Disordered" evidence="1">
    <location>
        <begin position="53"/>
        <end position="111"/>
    </location>
</feature>
<gene>
    <name evidence="2" type="ORF">ET445_03760</name>
</gene>
<reference evidence="2 3" key="1">
    <citation type="submission" date="2019-01" db="EMBL/GenBank/DDBJ databases">
        <title>Genome sequencing of strain FW100M-8.</title>
        <authorList>
            <person name="Heo J."/>
            <person name="Kim S.-J."/>
            <person name="Kim J.-S."/>
            <person name="Hong S.-B."/>
            <person name="Kwon S.-W."/>
        </authorList>
    </citation>
    <scope>NUCLEOTIDE SEQUENCE [LARGE SCALE GENOMIC DNA]</scope>
    <source>
        <strain evidence="2 3">FW100M-8</strain>
    </source>
</reference>